<evidence type="ECO:0000256" key="5">
    <source>
        <dbReference type="ARBA" id="ARBA00022695"/>
    </source>
</evidence>
<comment type="function">
    <text evidence="7">Catalyzes the formation of 4-diphosphocytidyl-2-C-methyl-D-erythritol from CTP and 2-C-methyl-D-erythritol 4-phosphate (MEP).</text>
</comment>
<protein>
    <recommendedName>
        <fullName evidence="7">2-C-methyl-D-erythritol 4-phosphate cytidylyltransferase</fullName>
        <ecNumber evidence="7">2.7.7.60</ecNumber>
    </recommendedName>
    <alternativeName>
        <fullName evidence="7">4-diphosphocytidyl-2C-methyl-D-erythritol synthase</fullName>
    </alternativeName>
    <alternativeName>
        <fullName evidence="7">MEP cytidylyltransferase</fullName>
        <shortName evidence="7">MCT</shortName>
    </alternativeName>
</protein>
<dbReference type="HAMAP" id="MF_00108">
    <property type="entry name" value="IspD"/>
    <property type="match status" value="1"/>
</dbReference>
<dbReference type="STRING" id="1792290.MSP8886_01281"/>
<keyword evidence="4 7" id="KW-0808">Transferase</keyword>
<dbReference type="SUPFAM" id="SSF53448">
    <property type="entry name" value="Nucleotide-diphospho-sugar transferases"/>
    <property type="match status" value="1"/>
</dbReference>
<dbReference type="FunFam" id="3.90.550.10:FF:000003">
    <property type="entry name" value="2-C-methyl-D-erythritol 4-phosphate cytidylyltransferase"/>
    <property type="match status" value="1"/>
</dbReference>
<comment type="catalytic activity">
    <reaction evidence="1 7">
        <text>2-C-methyl-D-erythritol 4-phosphate + CTP + H(+) = 4-CDP-2-C-methyl-D-erythritol + diphosphate</text>
        <dbReference type="Rhea" id="RHEA:13429"/>
        <dbReference type="ChEBI" id="CHEBI:15378"/>
        <dbReference type="ChEBI" id="CHEBI:33019"/>
        <dbReference type="ChEBI" id="CHEBI:37563"/>
        <dbReference type="ChEBI" id="CHEBI:57823"/>
        <dbReference type="ChEBI" id="CHEBI:58262"/>
        <dbReference type="EC" id="2.7.7.60"/>
    </reaction>
</comment>
<sequence>MIQPLWVIIPAAGIGQRMKADCPKQYLSLLGKTILDRTVAIFVNHPMIAGVAVGLGEQDGYWADSSWVSHPRVFTYHGGMERSDTVLKGLEYLLQAQQVTEQDVLVHDAARPLLSQSALERIILHQGVQGAILAMPARDTIKQQKANGKIQATLNRDAIWLAQTPQKFPASDLLQALRNVQTQGVAITDECSAMEYTGWQPDLVLGESTNIKVTFPEDLFIAEALVSHNINSISK</sequence>
<comment type="similarity">
    <text evidence="3 7">Belongs to the IspD/TarI cytidylyltransferase family. IspD subfamily.</text>
</comment>
<evidence type="ECO:0000256" key="2">
    <source>
        <dbReference type="ARBA" id="ARBA00004787"/>
    </source>
</evidence>
<dbReference type="Pfam" id="PF01128">
    <property type="entry name" value="IspD"/>
    <property type="match status" value="1"/>
</dbReference>
<reference evidence="8 9" key="1">
    <citation type="submission" date="2016-06" db="EMBL/GenBank/DDBJ databases">
        <authorList>
            <person name="Kjaerup R.B."/>
            <person name="Dalgaard T.S."/>
            <person name="Juul-Madsen H.R."/>
        </authorList>
    </citation>
    <scope>NUCLEOTIDE SEQUENCE [LARGE SCALE GENOMIC DNA]</scope>
    <source>
        <strain evidence="8 9">CECT 8886</strain>
    </source>
</reference>
<dbReference type="InterPro" id="IPR001228">
    <property type="entry name" value="IspD"/>
</dbReference>
<evidence type="ECO:0000256" key="6">
    <source>
        <dbReference type="ARBA" id="ARBA00023229"/>
    </source>
</evidence>
<dbReference type="PANTHER" id="PTHR32125">
    <property type="entry name" value="2-C-METHYL-D-ERYTHRITOL 4-PHOSPHATE CYTIDYLYLTRANSFERASE, CHLOROPLASTIC"/>
    <property type="match status" value="1"/>
</dbReference>
<dbReference type="InterPro" id="IPR050088">
    <property type="entry name" value="IspD/TarI_cytidylyltransf_bact"/>
</dbReference>
<dbReference type="InterPro" id="IPR018294">
    <property type="entry name" value="ISPD_synthase_CS"/>
</dbReference>
<dbReference type="Proteomes" id="UP000092544">
    <property type="component" value="Unassembled WGS sequence"/>
</dbReference>
<dbReference type="InterPro" id="IPR029044">
    <property type="entry name" value="Nucleotide-diphossugar_trans"/>
</dbReference>
<dbReference type="PANTHER" id="PTHR32125:SF4">
    <property type="entry name" value="2-C-METHYL-D-ERYTHRITOL 4-PHOSPHATE CYTIDYLYLTRANSFERASE, CHLOROPLASTIC"/>
    <property type="match status" value="1"/>
</dbReference>
<dbReference type="PROSITE" id="PS01295">
    <property type="entry name" value="ISPD"/>
    <property type="match status" value="1"/>
</dbReference>
<evidence type="ECO:0000256" key="7">
    <source>
        <dbReference type="HAMAP-Rule" id="MF_00108"/>
    </source>
</evidence>
<feature type="site" description="Transition state stabilizer" evidence="7">
    <location>
        <position position="17"/>
    </location>
</feature>
<gene>
    <name evidence="7 8" type="primary">ispD</name>
    <name evidence="8" type="ORF">MSP8886_01281</name>
</gene>
<name>A0A1A8T7W6_9GAMM</name>
<dbReference type="AlphaFoldDB" id="A0A1A8T7W6"/>
<keyword evidence="5 7" id="KW-0548">Nucleotidyltransferase</keyword>
<organism evidence="8 9">
    <name type="scientific">Marinomonas spartinae</name>
    <dbReference type="NCBI Taxonomy" id="1792290"/>
    <lineage>
        <taxon>Bacteria</taxon>
        <taxon>Pseudomonadati</taxon>
        <taxon>Pseudomonadota</taxon>
        <taxon>Gammaproteobacteria</taxon>
        <taxon>Oceanospirillales</taxon>
        <taxon>Oceanospirillaceae</taxon>
        <taxon>Marinomonas</taxon>
    </lineage>
</organism>
<keyword evidence="6 7" id="KW-0414">Isoprene biosynthesis</keyword>
<dbReference type="CDD" id="cd02516">
    <property type="entry name" value="CDP-ME_synthetase"/>
    <property type="match status" value="1"/>
</dbReference>
<evidence type="ECO:0000256" key="3">
    <source>
        <dbReference type="ARBA" id="ARBA00009789"/>
    </source>
</evidence>
<evidence type="ECO:0000256" key="4">
    <source>
        <dbReference type="ARBA" id="ARBA00022679"/>
    </source>
</evidence>
<feature type="site" description="Positions MEP for the nucleophilic attack" evidence="7">
    <location>
        <position position="156"/>
    </location>
</feature>
<dbReference type="OrthoDB" id="9806837at2"/>
<dbReference type="RefSeq" id="WP_067013851.1">
    <property type="nucleotide sequence ID" value="NZ_FLOB01000002.1"/>
</dbReference>
<dbReference type="EC" id="2.7.7.60" evidence="7"/>
<feature type="site" description="Transition state stabilizer" evidence="7">
    <location>
        <position position="24"/>
    </location>
</feature>
<dbReference type="Gene3D" id="3.90.550.10">
    <property type="entry name" value="Spore Coat Polysaccharide Biosynthesis Protein SpsA, Chain A"/>
    <property type="match status" value="1"/>
</dbReference>
<evidence type="ECO:0000256" key="1">
    <source>
        <dbReference type="ARBA" id="ARBA00001282"/>
    </source>
</evidence>
<accession>A0A1A8T7W6</accession>
<keyword evidence="9" id="KW-1185">Reference proteome</keyword>
<dbReference type="NCBIfam" id="TIGR00453">
    <property type="entry name" value="ispD"/>
    <property type="match status" value="1"/>
</dbReference>
<dbReference type="InterPro" id="IPR034683">
    <property type="entry name" value="IspD/TarI"/>
</dbReference>
<comment type="pathway">
    <text evidence="2 7">Isoprenoid biosynthesis; isopentenyl diphosphate biosynthesis via DXP pathway; isopentenyl diphosphate from 1-deoxy-D-xylulose 5-phosphate: step 2/6.</text>
</comment>
<evidence type="ECO:0000313" key="8">
    <source>
        <dbReference type="EMBL" id="SBS28700.1"/>
    </source>
</evidence>
<dbReference type="GO" id="GO:0019288">
    <property type="term" value="P:isopentenyl diphosphate biosynthetic process, methylerythritol 4-phosphate pathway"/>
    <property type="evidence" value="ECO:0007669"/>
    <property type="project" value="UniProtKB-UniRule"/>
</dbReference>
<dbReference type="UniPathway" id="UPA00056">
    <property type="reaction ID" value="UER00093"/>
</dbReference>
<feature type="site" description="Positions MEP for the nucleophilic attack" evidence="7">
    <location>
        <position position="212"/>
    </location>
</feature>
<evidence type="ECO:0000313" key="9">
    <source>
        <dbReference type="Proteomes" id="UP000092544"/>
    </source>
</evidence>
<proteinExistence type="inferred from homology"/>
<dbReference type="GO" id="GO:0050518">
    <property type="term" value="F:2-C-methyl-D-erythritol 4-phosphate cytidylyltransferase activity"/>
    <property type="evidence" value="ECO:0007669"/>
    <property type="project" value="UniProtKB-UniRule"/>
</dbReference>
<dbReference type="EMBL" id="FLOB01000002">
    <property type="protein sequence ID" value="SBS28700.1"/>
    <property type="molecule type" value="Genomic_DNA"/>
</dbReference>